<dbReference type="InterPro" id="IPR001283">
    <property type="entry name" value="CRISP-related"/>
</dbReference>
<reference evidence="2 3" key="1">
    <citation type="submission" date="2019-12" db="EMBL/GenBank/DDBJ databases">
        <title>Chromosome-level assembly of the Caenorhabditis remanei genome.</title>
        <authorList>
            <person name="Teterina A.A."/>
            <person name="Willis J.H."/>
            <person name="Phillips P.C."/>
        </authorList>
    </citation>
    <scope>NUCLEOTIDE SEQUENCE [LARGE SCALE GENOMIC DNA]</scope>
    <source>
        <strain evidence="2 3">PX506</strain>
        <tissue evidence="2">Whole organism</tissue>
    </source>
</reference>
<dbReference type="PANTHER" id="PTHR10334">
    <property type="entry name" value="CYSTEINE-RICH SECRETORY PROTEIN-RELATED"/>
    <property type="match status" value="1"/>
</dbReference>
<dbReference type="AlphaFoldDB" id="A0A6A5GDF2"/>
<dbReference type="InterPro" id="IPR035940">
    <property type="entry name" value="CAP_sf"/>
</dbReference>
<dbReference type="EMBL" id="WUAV01000005">
    <property type="protein sequence ID" value="KAF1752675.1"/>
    <property type="molecule type" value="Genomic_DNA"/>
</dbReference>
<dbReference type="SUPFAM" id="SSF55797">
    <property type="entry name" value="PR-1-like"/>
    <property type="match status" value="1"/>
</dbReference>
<name>A0A6A5GDF2_CAERE</name>
<sequence>MIKMRWSPASAKTAQAYANTCSDGASGQGNVGENIYLDWSEKNPSSLDKYGINAAVSWSEQFSYFGWSSTYLDKETLESGIKDAIQMVWAKTGYVGCGVKNCGPDPMSLQNNGEMCWMRIFTKRARVARTVLETGCVRMRPDFVREATPLQHLAKLENILYV</sequence>
<dbReference type="Proteomes" id="UP000483820">
    <property type="component" value="Chromosome V"/>
</dbReference>
<dbReference type="SMART" id="SM00198">
    <property type="entry name" value="SCP"/>
    <property type="match status" value="1"/>
</dbReference>
<evidence type="ECO:0000313" key="2">
    <source>
        <dbReference type="EMBL" id="KAF1752675.1"/>
    </source>
</evidence>
<dbReference type="Pfam" id="PF00188">
    <property type="entry name" value="CAP"/>
    <property type="match status" value="1"/>
</dbReference>
<dbReference type="Gene3D" id="3.40.33.10">
    <property type="entry name" value="CAP"/>
    <property type="match status" value="1"/>
</dbReference>
<dbReference type="CDD" id="cd05380">
    <property type="entry name" value="CAP_euk"/>
    <property type="match status" value="1"/>
</dbReference>
<dbReference type="KEGG" id="crq:GCK72_019230"/>
<comment type="caution">
    <text evidence="2">The sequence shown here is derived from an EMBL/GenBank/DDBJ whole genome shotgun (WGS) entry which is preliminary data.</text>
</comment>
<evidence type="ECO:0000313" key="3">
    <source>
        <dbReference type="Proteomes" id="UP000483820"/>
    </source>
</evidence>
<protein>
    <recommendedName>
        <fullName evidence="1">SCP domain-containing protein</fullName>
    </recommendedName>
</protein>
<dbReference type="GeneID" id="9838935"/>
<accession>A0A6A5GDF2</accession>
<organism evidence="2 3">
    <name type="scientific">Caenorhabditis remanei</name>
    <name type="common">Caenorhabditis vulgaris</name>
    <dbReference type="NCBI Taxonomy" id="31234"/>
    <lineage>
        <taxon>Eukaryota</taxon>
        <taxon>Metazoa</taxon>
        <taxon>Ecdysozoa</taxon>
        <taxon>Nematoda</taxon>
        <taxon>Chromadorea</taxon>
        <taxon>Rhabditida</taxon>
        <taxon>Rhabditina</taxon>
        <taxon>Rhabditomorpha</taxon>
        <taxon>Rhabditoidea</taxon>
        <taxon>Rhabditidae</taxon>
        <taxon>Peloderinae</taxon>
        <taxon>Caenorhabditis</taxon>
    </lineage>
</organism>
<evidence type="ECO:0000259" key="1">
    <source>
        <dbReference type="SMART" id="SM00198"/>
    </source>
</evidence>
<dbReference type="InterPro" id="IPR014044">
    <property type="entry name" value="CAP_dom"/>
</dbReference>
<proteinExistence type="predicted"/>
<gene>
    <name evidence="2" type="ORF">GCK72_019230</name>
</gene>
<feature type="domain" description="SCP" evidence="1">
    <location>
        <begin position="1"/>
        <end position="114"/>
    </location>
</feature>
<dbReference type="CTD" id="9838935"/>
<dbReference type="RefSeq" id="XP_003115352.2">
    <property type="nucleotide sequence ID" value="XM_003115304.2"/>
</dbReference>